<dbReference type="OrthoDB" id="2549237at2759"/>
<dbReference type="EMBL" id="ML992672">
    <property type="protein sequence ID" value="KAF2212538.1"/>
    <property type="molecule type" value="Genomic_DNA"/>
</dbReference>
<keyword evidence="2" id="KW-1185">Reference proteome</keyword>
<protein>
    <submittedName>
        <fullName evidence="1">Uncharacterized protein</fullName>
    </submittedName>
</protein>
<evidence type="ECO:0000313" key="2">
    <source>
        <dbReference type="Proteomes" id="UP000799539"/>
    </source>
</evidence>
<proteinExistence type="predicted"/>
<evidence type="ECO:0000313" key="1">
    <source>
        <dbReference type="EMBL" id="KAF2212538.1"/>
    </source>
</evidence>
<accession>A0A6A6FH22</accession>
<dbReference type="Proteomes" id="UP000799539">
    <property type="component" value="Unassembled WGS sequence"/>
</dbReference>
<sequence length="1607" mass="181852">MDHSVLRISGPAELARYLQQQGAQHGIPTCTKDLLKGIETESLPPTIYSIWLAATGDCPAVHAGLIQHFSRSVRHASIVKFGRLFRSHRAREIWQAVGGTLGIVAFLSHAAVRDIKQFCREVGRTWSSRVAVEARQHFVDELYGALVQQNVNPSAIKILERRPLNAHYRRVAPACSAALATVHVHSTDQALKTSSLEAHSNFFRDQLLQSLADEKQDVDFDRMNILLAVISSEQATYHRHRLPINIVFAIRALKTLSRRASVNDFKSRSFHTLLREKLFARLLTRRIEPELVAEVVDSYVQYHVKHVGVEHRLSFTQKKTMLECIACKWSRHPQQLEPSLIRVLQLVPGTQTVSLDHLRTLLGKVPWASRLRLFELAVQHISSLGRDISQDDDLKALPFDWDPGFFLSLDKPVARQLLDRLITLKPDLFGIQEIQRIDQITRDPTYLRLLLAVEDPDLLQIATHALEDRKKEAYKARKQPERCFWIQYALRCAAASCSLPLYRDTLNWANKYTRDPLTAAVIYSRGNLHQSDSIQLLRGFSAVAFGGSAADVQRDVQQANKICRELLETACEAVGEPNFARHNWIGVLGLMNAIFHSRVKHVDALQNNLQLSNSEVYDVVWKDTLEVCVILETMGLQDINADLEFNNVGGPLCNTADWETLPSIDDPRPATLRFVDQLAVRRNMLWKTYREAERPAVLALPHAHPRGLPFQYLLPVSLLECQDASLLPYLKERARQVVEMDPEFALSAPPEDEEMITAIGPFVENYQSALKYHTCWSSDRSAAALGAWTHATDLLSAGRMSPEETISFWSPTFQTATTDLDLTGPWSEIPAPRDNLELPTGNDLDGQPMEWNPDPEYRDFDVQFRHLPRVMLDVMINNLFSRHGLHENIKSCLEDDWQGHVPGRKATLFWQRHHDRRASKPTKEALIAAVLLYLSARNEVTPALLAAPYPSAFDPRYPAVYLDGDFLLREELDDDSIWDLLRMLAAMVPSTLLLRLTEGVLNAAHQTRKRTSQDALKLLQVLIKCDNPQVTLQLVQQIVLDRPEDSSWHRSILHPGLLNSLPEAVACGFITSLSEGIQIKLAGKATRQVTSGDKQEPAVKVTTVKLLAQLLAGAEFIDETRACQVLVSILTVAKHVDIVVPVVQSLVGILASTPGHTENVETVFDALERFIVPIISSINERSPLCDADWEKFEQDATSELPEIYMESVASELPPVLSCLIDALQTLEEEGMSRRMVTRVLLPALQGSVLNNTRWMKLSCRHLNAPDVQLPPVPPKLQFLTLLTSRASDIPACTVDFWMQVYRSTYDPSADVIAITERVGEDHELRTSNAGKHWLSLFSSEATPTMLNNKQLYALLHTEWSQLANGPSIPQIQNIVLQQADLILRKAGPSFTHWGVFITNFSAPSWQIKTSPAWPLWYRNVRPIVEEIYDRINALRTEEWQRNPHRVPAVLPDPFRLRLWLLVRDGDNNPLQQLIHGIESLLEEMEASKELRAGHYKELVVFLESRGLSQEELARMALALGNLSACQRGAEGRFDVVSYARVDLAKRMVERMARLEDVKLRNEAVDMVMSWSRCVDEDIRMVGLRMRDVRATSPNERTGRWYLDRVEE</sequence>
<reference evidence="1" key="1">
    <citation type="journal article" date="2020" name="Stud. Mycol.">
        <title>101 Dothideomycetes genomes: a test case for predicting lifestyles and emergence of pathogens.</title>
        <authorList>
            <person name="Haridas S."/>
            <person name="Albert R."/>
            <person name="Binder M."/>
            <person name="Bloem J."/>
            <person name="Labutti K."/>
            <person name="Salamov A."/>
            <person name="Andreopoulos B."/>
            <person name="Baker S."/>
            <person name="Barry K."/>
            <person name="Bills G."/>
            <person name="Bluhm B."/>
            <person name="Cannon C."/>
            <person name="Castanera R."/>
            <person name="Culley D."/>
            <person name="Daum C."/>
            <person name="Ezra D."/>
            <person name="Gonzalez J."/>
            <person name="Henrissat B."/>
            <person name="Kuo A."/>
            <person name="Liang C."/>
            <person name="Lipzen A."/>
            <person name="Lutzoni F."/>
            <person name="Magnuson J."/>
            <person name="Mondo S."/>
            <person name="Nolan M."/>
            <person name="Ohm R."/>
            <person name="Pangilinan J."/>
            <person name="Park H.-J."/>
            <person name="Ramirez L."/>
            <person name="Alfaro M."/>
            <person name="Sun H."/>
            <person name="Tritt A."/>
            <person name="Yoshinaga Y."/>
            <person name="Zwiers L.-H."/>
            <person name="Turgeon B."/>
            <person name="Goodwin S."/>
            <person name="Spatafora J."/>
            <person name="Crous P."/>
            <person name="Grigoriev I."/>
        </authorList>
    </citation>
    <scope>NUCLEOTIDE SEQUENCE</scope>
    <source>
        <strain evidence="1">SCOH1-5</strain>
    </source>
</reference>
<gene>
    <name evidence="1" type="ORF">CERZMDRAFT_105969</name>
</gene>
<organism evidence="1 2">
    <name type="scientific">Cercospora zeae-maydis SCOH1-5</name>
    <dbReference type="NCBI Taxonomy" id="717836"/>
    <lineage>
        <taxon>Eukaryota</taxon>
        <taxon>Fungi</taxon>
        <taxon>Dikarya</taxon>
        <taxon>Ascomycota</taxon>
        <taxon>Pezizomycotina</taxon>
        <taxon>Dothideomycetes</taxon>
        <taxon>Dothideomycetidae</taxon>
        <taxon>Mycosphaerellales</taxon>
        <taxon>Mycosphaerellaceae</taxon>
        <taxon>Cercospora</taxon>
    </lineage>
</organism>
<name>A0A6A6FH22_9PEZI</name>